<dbReference type="AlphaFoldDB" id="A0A6C1TYL4"/>
<protein>
    <recommendedName>
        <fullName evidence="6">1-deoxy-D-xylulose-5-phosphate synthase</fullName>
    </recommendedName>
</protein>
<reference evidence="3 4" key="1">
    <citation type="submission" date="2018-12" db="EMBL/GenBank/DDBJ databases">
        <title>Corynebacterium sanguinis sp. nov., a clinically-associated and environmental corynebacterium.</title>
        <authorList>
            <person name="Gonzales-Siles L."/>
            <person name="Jaen-Luchoro D."/>
            <person name="Cardew S."/>
            <person name="Inganas E."/>
            <person name="Ohlen M."/>
            <person name="Jensie-Markopolous S."/>
            <person name="Pinyeiro-Iglesias B."/>
            <person name="Molin K."/>
            <person name="Skovbjerg S."/>
            <person name="Svensson-Stadler L."/>
            <person name="Funke G."/>
            <person name="Moore E.R.B."/>
        </authorList>
    </citation>
    <scope>NUCLEOTIDE SEQUENCE [LARGE SCALE GENOMIC DNA]</scope>
    <source>
        <strain evidence="3 4">58734</strain>
    </source>
</reference>
<dbReference type="InterPro" id="IPR046498">
    <property type="entry name" value="Rv1476-like"/>
</dbReference>
<dbReference type="Proteomes" id="UP000580709">
    <property type="component" value="Unassembled WGS sequence"/>
</dbReference>
<dbReference type="Pfam" id="PF20381">
    <property type="entry name" value="Rv1476"/>
    <property type="match status" value="1"/>
</dbReference>
<evidence type="ECO:0000313" key="3">
    <source>
        <dbReference type="EMBL" id="TVS29555.1"/>
    </source>
</evidence>
<accession>A0A6C1TYL4</accession>
<organism evidence="3 4">
    <name type="scientific">Corynebacterium sanguinis</name>
    <dbReference type="NCBI Taxonomy" id="2594913"/>
    <lineage>
        <taxon>Bacteria</taxon>
        <taxon>Bacillati</taxon>
        <taxon>Actinomycetota</taxon>
        <taxon>Actinomycetes</taxon>
        <taxon>Mycobacteriales</taxon>
        <taxon>Corynebacteriaceae</taxon>
        <taxon>Corynebacterium</taxon>
    </lineage>
</organism>
<dbReference type="RefSeq" id="WP_006840297.1">
    <property type="nucleotide sequence ID" value="NZ_CP038157.1"/>
</dbReference>
<sequence>MIPADTDMESLRSQLLDDGIAFGTDNPVNPGLEAALHDALSNADTTAIDPVGVVVLETTPLQPADLRDVAQDLVLNTPFETVIIRTPHAASAVSEHLTRHQIETAQRAMVAEPDYPAGLRLFIDTAQSTSWNWALIALAVIIGLAVVAGISALQARVKA</sequence>
<dbReference type="EMBL" id="RXIR01000004">
    <property type="protein sequence ID" value="TVS29555.1"/>
    <property type="molecule type" value="Genomic_DNA"/>
</dbReference>
<evidence type="ECO:0000313" key="4">
    <source>
        <dbReference type="Proteomes" id="UP000336646"/>
    </source>
</evidence>
<keyword evidence="1" id="KW-0472">Membrane</keyword>
<evidence type="ECO:0008006" key="6">
    <source>
        <dbReference type="Google" id="ProtNLM"/>
    </source>
</evidence>
<keyword evidence="1" id="KW-0812">Transmembrane</keyword>
<comment type="caution">
    <text evidence="3">The sequence shown here is derived from an EMBL/GenBank/DDBJ whole genome shotgun (WGS) entry which is preliminary data.</text>
</comment>
<feature type="transmembrane region" description="Helical" evidence="1">
    <location>
        <begin position="131"/>
        <end position="153"/>
    </location>
</feature>
<reference evidence="2 5" key="2">
    <citation type="submission" date="2020-07" db="EMBL/GenBank/DDBJ databases">
        <authorList>
            <person name="Khare M."/>
        </authorList>
    </citation>
    <scope>NUCLEOTIDE SEQUENCE [LARGE SCALE GENOMIC DNA]</scope>
    <source>
        <strain evidence="2 5">P8776</strain>
    </source>
</reference>
<proteinExistence type="predicted"/>
<evidence type="ECO:0000313" key="2">
    <source>
        <dbReference type="EMBL" id="MBA4506166.1"/>
    </source>
</evidence>
<dbReference type="GeneID" id="74902542"/>
<keyword evidence="1" id="KW-1133">Transmembrane helix</keyword>
<dbReference type="OrthoDB" id="4406842at2"/>
<evidence type="ECO:0000256" key="1">
    <source>
        <dbReference type="SAM" id="Phobius"/>
    </source>
</evidence>
<evidence type="ECO:0000313" key="5">
    <source>
        <dbReference type="Proteomes" id="UP000580709"/>
    </source>
</evidence>
<name>A0A6C1TYL4_9CORY</name>
<dbReference type="Proteomes" id="UP000336646">
    <property type="component" value="Unassembled WGS sequence"/>
</dbReference>
<dbReference type="EMBL" id="JACEOR010000585">
    <property type="protein sequence ID" value="MBA4506166.1"/>
    <property type="molecule type" value="Genomic_DNA"/>
</dbReference>
<keyword evidence="5" id="KW-1185">Reference proteome</keyword>
<gene>
    <name evidence="3" type="ORF">EKI59_02780</name>
    <name evidence="2" type="ORF">H0H28_12770</name>
</gene>